<dbReference type="SMART" id="SM00823">
    <property type="entry name" value="PKS_PP"/>
    <property type="match status" value="1"/>
</dbReference>
<evidence type="ECO:0000256" key="2">
    <source>
        <dbReference type="ARBA" id="ARBA00022450"/>
    </source>
</evidence>
<feature type="domain" description="Carrier" evidence="4">
    <location>
        <begin position="1"/>
        <end position="74"/>
    </location>
</feature>
<dbReference type="InterPro" id="IPR036736">
    <property type="entry name" value="ACP-like_sf"/>
</dbReference>
<gene>
    <name evidence="5" type="ORF">ACFP2T_36360</name>
</gene>
<dbReference type="PANTHER" id="PTHR45527">
    <property type="entry name" value="NONRIBOSOMAL PEPTIDE SYNTHETASE"/>
    <property type="match status" value="1"/>
</dbReference>
<organism evidence="5 6">
    <name type="scientific">Plantactinospora solaniradicis</name>
    <dbReference type="NCBI Taxonomy" id="1723736"/>
    <lineage>
        <taxon>Bacteria</taxon>
        <taxon>Bacillati</taxon>
        <taxon>Actinomycetota</taxon>
        <taxon>Actinomycetes</taxon>
        <taxon>Micromonosporales</taxon>
        <taxon>Micromonosporaceae</taxon>
        <taxon>Plantactinospora</taxon>
    </lineage>
</organism>
<comment type="caution">
    <text evidence="5">The sequence shown here is derived from an EMBL/GenBank/DDBJ whole genome shotgun (WGS) entry which is preliminary data.</text>
</comment>
<evidence type="ECO:0000313" key="6">
    <source>
        <dbReference type="Proteomes" id="UP001596203"/>
    </source>
</evidence>
<dbReference type="Pfam" id="PF00550">
    <property type="entry name" value="PP-binding"/>
    <property type="match status" value="1"/>
</dbReference>
<dbReference type="Pfam" id="PF00668">
    <property type="entry name" value="Condensation"/>
    <property type="match status" value="1"/>
</dbReference>
<feature type="non-terminal residue" evidence="5">
    <location>
        <position position="1"/>
    </location>
</feature>
<proteinExistence type="predicted"/>
<protein>
    <submittedName>
        <fullName evidence="5">Condensation domain-containing protein</fullName>
    </submittedName>
</protein>
<feature type="non-terminal residue" evidence="5">
    <location>
        <position position="217"/>
    </location>
</feature>
<keyword evidence="3" id="KW-0597">Phosphoprotein</keyword>
<accession>A0ABW1KIN3</accession>
<evidence type="ECO:0000256" key="1">
    <source>
        <dbReference type="ARBA" id="ARBA00001957"/>
    </source>
</evidence>
<dbReference type="PANTHER" id="PTHR45527:SF1">
    <property type="entry name" value="FATTY ACID SYNTHASE"/>
    <property type="match status" value="1"/>
</dbReference>
<dbReference type="Proteomes" id="UP001596203">
    <property type="component" value="Unassembled WGS sequence"/>
</dbReference>
<sequence length="217" mass="22888">SGPTQELLAGIWAEVLGVDRIGVRDNFFTLGGHSLLATRVVSRIRAVFAVEVAVAALFDGPTIADLAAAIDVATPGLTAAPIVPVGRDQRLPLSFAQQRLWFLAQLDPGSVEYNMPMPIHLAGEVDVAVLAVALGELVARHEVLRTRLVADADGVPWQVVDPPASFDLPLIDLSGEDDPVAAAEAWLATDAVVPFDLAAGPLFRASLLRVAADEHVL</sequence>
<dbReference type="InterPro" id="IPR020806">
    <property type="entry name" value="PKS_PP-bd"/>
</dbReference>
<dbReference type="EMBL" id="JBHSPR010000049">
    <property type="protein sequence ID" value="MFC6021626.1"/>
    <property type="molecule type" value="Genomic_DNA"/>
</dbReference>
<keyword evidence="6" id="KW-1185">Reference proteome</keyword>
<evidence type="ECO:0000259" key="4">
    <source>
        <dbReference type="PROSITE" id="PS50075"/>
    </source>
</evidence>
<dbReference type="RefSeq" id="WP_377430067.1">
    <property type="nucleotide sequence ID" value="NZ_JBHSPR010000049.1"/>
</dbReference>
<dbReference type="SUPFAM" id="SSF47336">
    <property type="entry name" value="ACP-like"/>
    <property type="match status" value="1"/>
</dbReference>
<evidence type="ECO:0000256" key="3">
    <source>
        <dbReference type="ARBA" id="ARBA00022553"/>
    </source>
</evidence>
<evidence type="ECO:0000313" key="5">
    <source>
        <dbReference type="EMBL" id="MFC6021626.1"/>
    </source>
</evidence>
<keyword evidence="2" id="KW-0596">Phosphopantetheine</keyword>
<dbReference type="InterPro" id="IPR023213">
    <property type="entry name" value="CAT-like_dom_sf"/>
</dbReference>
<dbReference type="SUPFAM" id="SSF52777">
    <property type="entry name" value="CoA-dependent acyltransferases"/>
    <property type="match status" value="1"/>
</dbReference>
<dbReference type="InterPro" id="IPR009081">
    <property type="entry name" value="PP-bd_ACP"/>
</dbReference>
<dbReference type="PROSITE" id="PS50075">
    <property type="entry name" value="CARRIER"/>
    <property type="match status" value="1"/>
</dbReference>
<dbReference type="InterPro" id="IPR001242">
    <property type="entry name" value="Condensation_dom"/>
</dbReference>
<dbReference type="Gene3D" id="1.10.1200.10">
    <property type="entry name" value="ACP-like"/>
    <property type="match status" value="1"/>
</dbReference>
<comment type="cofactor">
    <cofactor evidence="1">
        <name>pantetheine 4'-phosphate</name>
        <dbReference type="ChEBI" id="CHEBI:47942"/>
    </cofactor>
</comment>
<dbReference type="Gene3D" id="3.30.559.10">
    <property type="entry name" value="Chloramphenicol acetyltransferase-like domain"/>
    <property type="match status" value="1"/>
</dbReference>
<dbReference type="InterPro" id="IPR006162">
    <property type="entry name" value="Ppantetheine_attach_site"/>
</dbReference>
<name>A0ABW1KIN3_9ACTN</name>
<reference evidence="6" key="1">
    <citation type="journal article" date="2019" name="Int. J. Syst. Evol. Microbiol.">
        <title>The Global Catalogue of Microorganisms (GCM) 10K type strain sequencing project: providing services to taxonomists for standard genome sequencing and annotation.</title>
        <authorList>
            <consortium name="The Broad Institute Genomics Platform"/>
            <consortium name="The Broad Institute Genome Sequencing Center for Infectious Disease"/>
            <person name="Wu L."/>
            <person name="Ma J."/>
        </authorList>
    </citation>
    <scope>NUCLEOTIDE SEQUENCE [LARGE SCALE GENOMIC DNA]</scope>
    <source>
        <strain evidence="6">ZS-35-S2</strain>
    </source>
</reference>
<dbReference type="PROSITE" id="PS00012">
    <property type="entry name" value="PHOSPHOPANTETHEINE"/>
    <property type="match status" value="1"/>
</dbReference>